<dbReference type="Proteomes" id="UP000738431">
    <property type="component" value="Chromosome"/>
</dbReference>
<dbReference type="RefSeq" id="WP_221032998.1">
    <property type="nucleotide sequence ID" value="NZ_CP139781.1"/>
</dbReference>
<evidence type="ECO:0000313" key="2">
    <source>
        <dbReference type="Proteomes" id="UP000738431"/>
    </source>
</evidence>
<evidence type="ECO:0000313" key="1">
    <source>
        <dbReference type="EMBL" id="WRQ88565.1"/>
    </source>
</evidence>
<sequence length="83" mass="9392">MRIEQEASDGSTQYFVVHTHDPKMAVKFAAEMVNGKVRPGTIQRLSVPNSWAGQYSQYAKLLSKAEAFFRASLAGEETRVWER</sequence>
<proteinExistence type="predicted"/>
<accession>A0ABZ1CB11</accession>
<name>A0ABZ1CB11_9BACT</name>
<keyword evidence="2" id="KW-1185">Reference proteome</keyword>
<organism evidence="1 2">
    <name type="scientific">Actomonas aquatica</name>
    <dbReference type="NCBI Taxonomy" id="2866162"/>
    <lineage>
        <taxon>Bacteria</taxon>
        <taxon>Pseudomonadati</taxon>
        <taxon>Verrucomicrobiota</taxon>
        <taxon>Opitutia</taxon>
        <taxon>Opitutales</taxon>
        <taxon>Opitutaceae</taxon>
        <taxon>Actomonas</taxon>
    </lineage>
</organism>
<protein>
    <submittedName>
        <fullName evidence="1">Uncharacterized protein</fullName>
    </submittedName>
</protein>
<dbReference type="EMBL" id="CP139781">
    <property type="protein sequence ID" value="WRQ88565.1"/>
    <property type="molecule type" value="Genomic_DNA"/>
</dbReference>
<reference evidence="1 2" key="1">
    <citation type="submission" date="2023-12" db="EMBL/GenBank/DDBJ databases">
        <title>Description of an unclassified Opitutus bacterium of Verrucomicrobiota.</title>
        <authorList>
            <person name="Zhang D.-F."/>
        </authorList>
    </citation>
    <scope>NUCLEOTIDE SEQUENCE [LARGE SCALE GENOMIC DNA]</scope>
    <source>
        <strain evidence="1 2">WL0086</strain>
    </source>
</reference>
<gene>
    <name evidence="1" type="ORF">K1X11_004060</name>
</gene>